<dbReference type="GO" id="GO:0006465">
    <property type="term" value="P:signal peptide processing"/>
    <property type="evidence" value="ECO:0007669"/>
    <property type="project" value="TreeGrafter"/>
</dbReference>
<dbReference type="Pfam" id="PF06750">
    <property type="entry name" value="A24_N_bact"/>
    <property type="match status" value="1"/>
</dbReference>
<dbReference type="InterPro" id="IPR010627">
    <property type="entry name" value="Prepilin_pept_A24_N"/>
</dbReference>
<dbReference type="GO" id="GO:0004190">
    <property type="term" value="F:aspartic-type endopeptidase activity"/>
    <property type="evidence" value="ECO:0007669"/>
    <property type="project" value="TreeGrafter"/>
</dbReference>
<organism evidence="3">
    <name type="scientific">marine metagenome</name>
    <dbReference type="NCBI Taxonomy" id="408172"/>
    <lineage>
        <taxon>unclassified sequences</taxon>
        <taxon>metagenomes</taxon>
        <taxon>ecological metagenomes</taxon>
    </lineage>
</organism>
<feature type="domain" description="Prepilin peptidase A24 N-terminal" evidence="2">
    <location>
        <begin position="26"/>
        <end position="122"/>
    </location>
</feature>
<dbReference type="InterPro" id="IPR050882">
    <property type="entry name" value="Prepilin_peptidase/N-MTase"/>
</dbReference>
<reference evidence="3" key="1">
    <citation type="submission" date="2018-05" db="EMBL/GenBank/DDBJ databases">
        <authorList>
            <person name="Lanie J.A."/>
            <person name="Ng W.-L."/>
            <person name="Kazmierczak K.M."/>
            <person name="Andrzejewski T.M."/>
            <person name="Davidsen T.M."/>
            <person name="Wayne K.J."/>
            <person name="Tettelin H."/>
            <person name="Glass J.I."/>
            <person name="Rusch D."/>
            <person name="Podicherti R."/>
            <person name="Tsui H.-C.T."/>
            <person name="Winkler M.E."/>
        </authorList>
    </citation>
    <scope>NUCLEOTIDE SEQUENCE</scope>
</reference>
<keyword evidence="1" id="KW-1133">Transmembrane helix</keyword>
<keyword evidence="1" id="KW-0472">Membrane</keyword>
<dbReference type="EMBL" id="UINC01069314">
    <property type="protein sequence ID" value="SVC02588.1"/>
    <property type="molecule type" value="Genomic_DNA"/>
</dbReference>
<dbReference type="PANTHER" id="PTHR30487:SF0">
    <property type="entry name" value="PREPILIN LEADER PEPTIDASE_N-METHYLTRANSFERASE-RELATED"/>
    <property type="match status" value="1"/>
</dbReference>
<accession>A0A382ISP9</accession>
<dbReference type="GO" id="GO:0005886">
    <property type="term" value="C:plasma membrane"/>
    <property type="evidence" value="ECO:0007669"/>
    <property type="project" value="TreeGrafter"/>
</dbReference>
<name>A0A382ISP9_9ZZZZ</name>
<evidence type="ECO:0000313" key="3">
    <source>
        <dbReference type="EMBL" id="SVC02588.1"/>
    </source>
</evidence>
<proteinExistence type="predicted"/>
<protein>
    <recommendedName>
        <fullName evidence="2">Prepilin peptidase A24 N-terminal domain-containing protein</fullName>
    </recommendedName>
</protein>
<dbReference type="PANTHER" id="PTHR30487">
    <property type="entry name" value="TYPE 4 PREPILIN-LIKE PROTEINS LEADER PEPTIDE-PROCESSING ENZYME"/>
    <property type="match status" value="1"/>
</dbReference>
<evidence type="ECO:0000259" key="2">
    <source>
        <dbReference type="Pfam" id="PF06750"/>
    </source>
</evidence>
<feature type="non-terminal residue" evidence="3">
    <location>
        <position position="122"/>
    </location>
</feature>
<sequence length="122" mass="13744">MYEPTQLLLQLQQQAPVTAHCIYLFFGLSIGSFLNVVVHRLPIMLKQEWQSEARLLLDVQVPGKQESKRYNLVTPRSACPACGQPISAIHNIPLISYLLLKGRCASCQARIALRYPLLELVT</sequence>
<feature type="transmembrane region" description="Helical" evidence="1">
    <location>
        <begin position="17"/>
        <end position="38"/>
    </location>
</feature>
<keyword evidence="1" id="KW-0812">Transmembrane</keyword>
<evidence type="ECO:0000256" key="1">
    <source>
        <dbReference type="SAM" id="Phobius"/>
    </source>
</evidence>
<gene>
    <name evidence="3" type="ORF">METZ01_LOCUS255442</name>
</gene>
<dbReference type="AlphaFoldDB" id="A0A382ISP9"/>